<proteinExistence type="predicted"/>
<dbReference type="PANTHER" id="PTHR43011:SF1">
    <property type="entry name" value="IRON-SULFUR CLUSTER ASSEMBLY 2 HOMOLOG, MITOCHONDRIAL"/>
    <property type="match status" value="1"/>
</dbReference>
<dbReference type="InterPro" id="IPR000361">
    <property type="entry name" value="ATAP_core_dom"/>
</dbReference>
<accession>A0A1J5TGM5</accession>
<dbReference type="GO" id="GO:0051537">
    <property type="term" value="F:2 iron, 2 sulfur cluster binding"/>
    <property type="evidence" value="ECO:0007669"/>
    <property type="project" value="TreeGrafter"/>
</dbReference>
<dbReference type="NCBIfam" id="TIGR00049">
    <property type="entry name" value="iron-sulfur cluster assembly accessory protein"/>
    <property type="match status" value="1"/>
</dbReference>
<dbReference type="InterPro" id="IPR035903">
    <property type="entry name" value="HesB-like_dom_sf"/>
</dbReference>
<sequence length="112" mass="11864">MISVTDIAAEKLSKAQEGQDMTGKMLRIGVFSAGCSGGYQYALGFDARSDTDSVFESNGLEVIVKTEDVEKVSGTEIDYIVSEMGEGFRVNNPNPAPEGVKGQCNCGSDNPC</sequence>
<reference evidence="2 3" key="1">
    <citation type="submission" date="2016-08" db="EMBL/GenBank/DDBJ databases">
        <title>New Insights into Marine Group III Euryarchaeota, from dark to light.</title>
        <authorList>
            <person name="Haro-Moreno J.M."/>
            <person name="Rodriguez-Valera F."/>
            <person name="Lopez-Garcia P."/>
            <person name="Moreira D."/>
            <person name="Martin-Cuadrado A.B."/>
        </authorList>
    </citation>
    <scope>NUCLEOTIDE SEQUENCE [LARGE SCALE GENOMIC DNA]</scope>
    <source>
        <strain evidence="2">CG-Epi1</strain>
    </source>
</reference>
<dbReference type="Gene3D" id="2.60.300.12">
    <property type="entry name" value="HesB-like domain"/>
    <property type="match status" value="1"/>
</dbReference>
<dbReference type="InterPro" id="IPR016092">
    <property type="entry name" value="ATAP"/>
</dbReference>
<dbReference type="AlphaFoldDB" id="A0A1J5TGM5"/>
<dbReference type="EMBL" id="MIZA01000014">
    <property type="protein sequence ID" value="OIR20121.1"/>
    <property type="molecule type" value="Genomic_DNA"/>
</dbReference>
<dbReference type="PANTHER" id="PTHR43011">
    <property type="entry name" value="IRON-SULFUR CLUSTER ASSEMBLY 2 HOMOLOG, MITOCHONDRIAL"/>
    <property type="match status" value="1"/>
</dbReference>
<evidence type="ECO:0000313" key="3">
    <source>
        <dbReference type="Proteomes" id="UP000183080"/>
    </source>
</evidence>
<dbReference type="STRING" id="1888995.BD935_05200"/>
<protein>
    <recommendedName>
        <fullName evidence="1">Core domain-containing protein</fullName>
    </recommendedName>
</protein>
<feature type="domain" description="Core" evidence="1">
    <location>
        <begin position="2"/>
        <end position="94"/>
    </location>
</feature>
<comment type="caution">
    <text evidence="2">The sequence shown here is derived from an EMBL/GenBank/DDBJ whole genome shotgun (WGS) entry which is preliminary data.</text>
</comment>
<dbReference type="Pfam" id="PF01521">
    <property type="entry name" value="Fe-S_biosyn"/>
    <property type="match status" value="1"/>
</dbReference>
<evidence type="ECO:0000313" key="2">
    <source>
        <dbReference type="EMBL" id="OIR20121.1"/>
    </source>
</evidence>
<dbReference type="GO" id="GO:0051539">
    <property type="term" value="F:4 iron, 4 sulfur cluster binding"/>
    <property type="evidence" value="ECO:0007669"/>
    <property type="project" value="TreeGrafter"/>
</dbReference>
<dbReference type="GO" id="GO:0005506">
    <property type="term" value="F:iron ion binding"/>
    <property type="evidence" value="ECO:0007669"/>
    <property type="project" value="TreeGrafter"/>
</dbReference>
<evidence type="ECO:0000259" key="1">
    <source>
        <dbReference type="Pfam" id="PF01521"/>
    </source>
</evidence>
<organism evidence="2 3">
    <name type="scientific">Marine Group III euryarchaeote CG-Epi1</name>
    <dbReference type="NCBI Taxonomy" id="1888995"/>
    <lineage>
        <taxon>Archaea</taxon>
        <taxon>Methanobacteriati</taxon>
        <taxon>Thermoplasmatota</taxon>
        <taxon>Thermoplasmata</taxon>
        <taxon>Candidatus Thermoprofundales</taxon>
    </lineage>
</organism>
<gene>
    <name evidence="2" type="ORF">BD935_05200</name>
</gene>
<name>A0A1J5TGM5_9ARCH</name>
<dbReference type="SUPFAM" id="SSF89360">
    <property type="entry name" value="HesB-like domain"/>
    <property type="match status" value="1"/>
</dbReference>
<dbReference type="GO" id="GO:0016226">
    <property type="term" value="P:iron-sulfur cluster assembly"/>
    <property type="evidence" value="ECO:0007669"/>
    <property type="project" value="InterPro"/>
</dbReference>
<dbReference type="Proteomes" id="UP000183080">
    <property type="component" value="Unassembled WGS sequence"/>
</dbReference>